<evidence type="ECO:0000256" key="1">
    <source>
        <dbReference type="ARBA" id="ARBA00004141"/>
    </source>
</evidence>
<dbReference type="OrthoDB" id="6157492at2759"/>
<evidence type="ECO:0000256" key="2">
    <source>
        <dbReference type="ARBA" id="ARBA00007262"/>
    </source>
</evidence>
<gene>
    <name evidence="9" type="primary">LOC111112637</name>
</gene>
<proteinExistence type="inferred from homology"/>
<evidence type="ECO:0000256" key="5">
    <source>
        <dbReference type="ARBA" id="ARBA00023136"/>
    </source>
</evidence>
<keyword evidence="8" id="KW-1185">Reference proteome</keyword>
<evidence type="ECO:0000256" key="3">
    <source>
        <dbReference type="ARBA" id="ARBA00022692"/>
    </source>
</evidence>
<organism evidence="8 9">
    <name type="scientific">Crassostrea virginica</name>
    <name type="common">Eastern oyster</name>
    <dbReference type="NCBI Taxonomy" id="6565"/>
    <lineage>
        <taxon>Eukaryota</taxon>
        <taxon>Metazoa</taxon>
        <taxon>Spiralia</taxon>
        <taxon>Lophotrochozoa</taxon>
        <taxon>Mollusca</taxon>
        <taxon>Bivalvia</taxon>
        <taxon>Autobranchia</taxon>
        <taxon>Pteriomorphia</taxon>
        <taxon>Ostreida</taxon>
        <taxon>Ostreoidea</taxon>
        <taxon>Ostreidae</taxon>
        <taxon>Crassostrea</taxon>
    </lineage>
</organism>
<feature type="region of interest" description="Disordered" evidence="6">
    <location>
        <begin position="234"/>
        <end position="283"/>
    </location>
</feature>
<sequence>MLGSNDRNFSVIPVTETEKGERPRNFAILCDGRKSENVKTVMSSTKKQMWVLVLFESEEVLSHPLPLGEVQDSSGRNGEEADLQEREHCMAQYYVGDEMREAIIFKRSESQKELKKIYEELLEAGKKEQKEKERKSFWRRAKVLGVGLLVGGAAVVGAPLALSAMGFSSTIVAGSLAAKMMSMAAIANGGGVAAGGLIATAQSAGAAGIATSTSVLIGTTAGSAGAFIAKKMFKEESQDSSKRKPSSKSDGSDFDKDAPSPRTSDSSDQDLEDVGSPKILPLSLSLSPQKRQEVLQAVTLATQ</sequence>
<comment type="similarity">
    <text evidence="2">Belongs to the IFI6/IFI27 family.</text>
</comment>
<keyword evidence="5 7" id="KW-0472">Membrane</keyword>
<dbReference type="GeneID" id="111112637"/>
<evidence type="ECO:0000256" key="7">
    <source>
        <dbReference type="SAM" id="Phobius"/>
    </source>
</evidence>
<keyword evidence="3 7" id="KW-0812">Transmembrane</keyword>
<dbReference type="GO" id="GO:0016020">
    <property type="term" value="C:membrane"/>
    <property type="evidence" value="ECO:0007669"/>
    <property type="project" value="UniProtKB-SubCell"/>
</dbReference>
<evidence type="ECO:0000313" key="8">
    <source>
        <dbReference type="Proteomes" id="UP000694844"/>
    </source>
</evidence>
<protein>
    <submittedName>
        <fullName evidence="9">Uncharacterized protein LOC111112637</fullName>
    </submittedName>
</protein>
<evidence type="ECO:0000256" key="4">
    <source>
        <dbReference type="ARBA" id="ARBA00022989"/>
    </source>
</evidence>
<dbReference type="PANTHER" id="PTHR16932:SF18">
    <property type="entry name" value="INTERFERON, ALPHA-INDUCIBLE PROTEIN 27-LIKE 2"/>
    <property type="match status" value="1"/>
</dbReference>
<dbReference type="PANTHER" id="PTHR16932">
    <property type="entry name" value="INTERFERON ALPHA-INDUCIBLE PROTEIN 27"/>
    <property type="match status" value="1"/>
</dbReference>
<feature type="transmembrane region" description="Helical" evidence="7">
    <location>
        <begin position="143"/>
        <end position="162"/>
    </location>
</feature>
<reference evidence="9" key="1">
    <citation type="submission" date="2025-08" db="UniProtKB">
        <authorList>
            <consortium name="RefSeq"/>
        </authorList>
    </citation>
    <scope>IDENTIFICATION</scope>
    <source>
        <tissue evidence="9">Whole sample</tissue>
    </source>
</reference>
<comment type="subcellular location">
    <subcellularLocation>
        <location evidence="1">Membrane</location>
        <topology evidence="1">Multi-pass membrane protein</topology>
    </subcellularLocation>
</comment>
<feature type="compositionally biased region" description="Basic and acidic residues" evidence="6">
    <location>
        <begin position="250"/>
        <end position="259"/>
    </location>
</feature>
<accession>A0A8B8BSR9</accession>
<dbReference type="InterPro" id="IPR038213">
    <property type="entry name" value="IFI6/IFI27-like_sf"/>
</dbReference>
<dbReference type="Proteomes" id="UP000694844">
    <property type="component" value="Chromosome 9"/>
</dbReference>
<name>A0A8B8BSR9_CRAVI</name>
<keyword evidence="4 7" id="KW-1133">Transmembrane helix</keyword>
<dbReference type="KEGG" id="cvn:111112637"/>
<evidence type="ECO:0000256" key="6">
    <source>
        <dbReference type="SAM" id="MobiDB-lite"/>
    </source>
</evidence>
<dbReference type="RefSeq" id="XP_022306001.1">
    <property type="nucleotide sequence ID" value="XM_022450293.1"/>
</dbReference>
<dbReference type="Gene3D" id="6.10.110.10">
    <property type="match status" value="1"/>
</dbReference>
<dbReference type="AlphaFoldDB" id="A0A8B8BSR9"/>
<dbReference type="InterPro" id="IPR009311">
    <property type="entry name" value="IFI6/IFI27-like"/>
</dbReference>
<dbReference type="Pfam" id="PF06140">
    <property type="entry name" value="Ifi-6-16"/>
    <property type="match status" value="1"/>
</dbReference>
<evidence type="ECO:0000313" key="9">
    <source>
        <dbReference type="RefSeq" id="XP_022306001.1"/>
    </source>
</evidence>